<feature type="non-terminal residue" evidence="3">
    <location>
        <position position="236"/>
    </location>
</feature>
<dbReference type="Proteomes" id="UP000654075">
    <property type="component" value="Unassembled WGS sequence"/>
</dbReference>
<dbReference type="AlphaFoldDB" id="A0A813D5I6"/>
<comment type="caution">
    <text evidence="3">The sequence shown here is derived from an EMBL/GenBank/DDBJ whole genome shotgun (WGS) entry which is preliminary data.</text>
</comment>
<keyword evidence="4" id="KW-1185">Reference proteome</keyword>
<evidence type="ECO:0000256" key="1">
    <source>
        <dbReference type="SAM" id="MobiDB-lite"/>
    </source>
</evidence>
<organism evidence="3 4">
    <name type="scientific">Polarella glacialis</name>
    <name type="common">Dinoflagellate</name>
    <dbReference type="NCBI Taxonomy" id="89957"/>
    <lineage>
        <taxon>Eukaryota</taxon>
        <taxon>Sar</taxon>
        <taxon>Alveolata</taxon>
        <taxon>Dinophyceae</taxon>
        <taxon>Suessiales</taxon>
        <taxon>Suessiaceae</taxon>
        <taxon>Polarella</taxon>
    </lineage>
</organism>
<dbReference type="Pfam" id="PF25339">
    <property type="entry name" value="C2_C2CD3_N"/>
    <property type="match status" value="1"/>
</dbReference>
<dbReference type="InterPro" id="IPR057537">
    <property type="entry name" value="C2_C2CD3_N"/>
</dbReference>
<gene>
    <name evidence="3" type="ORF">PGLA1383_LOCUS1799</name>
</gene>
<protein>
    <recommendedName>
        <fullName evidence="2">C2CD3 N-terminal C2 domain-containing protein</fullName>
    </recommendedName>
</protein>
<evidence type="ECO:0000313" key="3">
    <source>
        <dbReference type="EMBL" id="CAE8582808.1"/>
    </source>
</evidence>
<sequence length="236" mass="25492">EPLAHGDEFVWDVQRELQTRLNLEAQLRASAERERELEAILQKAGLRSPAKDFAAPDASVRQELAALHTENATCQEPQEQASGEQFTVFRGPMALQSGALPSGAFIGGDSLAKWGLLRAELLGFEPIRDELPRGGQVVGVLNWWGQDPTESAALPRLQLHSADAIGSFPPLEGVRGLDFPIQCSPERFTSYLRDMQVLFVRLLLQEPLAGSAATKASSARSGAAPGLNKARSEALG</sequence>
<accession>A0A813D5I6</accession>
<evidence type="ECO:0000259" key="2">
    <source>
        <dbReference type="Pfam" id="PF25339"/>
    </source>
</evidence>
<proteinExistence type="predicted"/>
<name>A0A813D5I6_POLGL</name>
<reference evidence="3" key="1">
    <citation type="submission" date="2021-02" db="EMBL/GenBank/DDBJ databases">
        <authorList>
            <person name="Dougan E. K."/>
            <person name="Rhodes N."/>
            <person name="Thang M."/>
            <person name="Chan C."/>
        </authorList>
    </citation>
    <scope>NUCLEOTIDE SEQUENCE</scope>
</reference>
<dbReference type="EMBL" id="CAJNNV010000502">
    <property type="protein sequence ID" value="CAE8582808.1"/>
    <property type="molecule type" value="Genomic_DNA"/>
</dbReference>
<feature type="region of interest" description="Disordered" evidence="1">
    <location>
        <begin position="211"/>
        <end position="236"/>
    </location>
</feature>
<feature type="domain" description="C2CD3 N-terminal C2" evidence="2">
    <location>
        <begin position="140"/>
        <end position="205"/>
    </location>
</feature>
<feature type="non-terminal residue" evidence="3">
    <location>
        <position position="1"/>
    </location>
</feature>
<evidence type="ECO:0000313" key="4">
    <source>
        <dbReference type="Proteomes" id="UP000654075"/>
    </source>
</evidence>